<dbReference type="Pfam" id="PF09346">
    <property type="entry name" value="SMI1_KNR4"/>
    <property type="match status" value="1"/>
</dbReference>
<dbReference type="InterPro" id="IPR037883">
    <property type="entry name" value="Knr4/Smi1-like_sf"/>
</dbReference>
<feature type="domain" description="Knr4/Smi1-like" evidence="1">
    <location>
        <begin position="31"/>
        <end position="159"/>
    </location>
</feature>
<comment type="caution">
    <text evidence="2">The sequence shown here is derived from an EMBL/GenBank/DDBJ whole genome shotgun (WGS) entry which is preliminary data.</text>
</comment>
<evidence type="ECO:0000313" key="2">
    <source>
        <dbReference type="EMBL" id="RVT62551.1"/>
    </source>
</evidence>
<evidence type="ECO:0000313" key="3">
    <source>
        <dbReference type="Proteomes" id="UP000288024"/>
    </source>
</evidence>
<evidence type="ECO:0000259" key="1">
    <source>
        <dbReference type="SMART" id="SM00860"/>
    </source>
</evidence>
<name>A0A3S2X2U8_9BACI</name>
<organism evidence="2 3">
    <name type="scientific">Niallia taxi</name>
    <dbReference type="NCBI Taxonomy" id="2499688"/>
    <lineage>
        <taxon>Bacteria</taxon>
        <taxon>Bacillati</taxon>
        <taxon>Bacillota</taxon>
        <taxon>Bacilli</taxon>
        <taxon>Bacillales</taxon>
        <taxon>Bacillaceae</taxon>
        <taxon>Niallia</taxon>
    </lineage>
</organism>
<keyword evidence="3" id="KW-1185">Reference proteome</keyword>
<dbReference type="InterPro" id="IPR018958">
    <property type="entry name" value="Knr4/Smi1-like_dom"/>
</dbReference>
<dbReference type="AlphaFoldDB" id="A0A3S2X2U8"/>
<dbReference type="SUPFAM" id="SSF160631">
    <property type="entry name" value="SMI1/KNR4-like"/>
    <property type="match status" value="1"/>
</dbReference>
<proteinExistence type="predicted"/>
<reference evidence="2 3" key="1">
    <citation type="submission" date="2019-01" db="EMBL/GenBank/DDBJ databases">
        <title>Bacillus sp. M5HDSG1-1, whole genome shotgun sequence.</title>
        <authorList>
            <person name="Tuo L."/>
        </authorList>
    </citation>
    <scope>NUCLEOTIDE SEQUENCE [LARGE SCALE GENOMIC DNA]</scope>
    <source>
        <strain evidence="2 3">M5HDSG1-1</strain>
    </source>
</reference>
<accession>A0A3S2X2U8</accession>
<dbReference type="RefSeq" id="WP_127738502.1">
    <property type="nucleotide sequence ID" value="NZ_RZTZ01000004.1"/>
</dbReference>
<gene>
    <name evidence="2" type="ORF">EM808_12245</name>
</gene>
<dbReference type="Gene3D" id="3.40.1580.10">
    <property type="entry name" value="SMI1/KNR4-like"/>
    <property type="match status" value="1"/>
</dbReference>
<dbReference type="EMBL" id="RZTZ01000004">
    <property type="protein sequence ID" value="RVT62551.1"/>
    <property type="molecule type" value="Genomic_DNA"/>
</dbReference>
<dbReference type="Proteomes" id="UP000288024">
    <property type="component" value="Unassembled WGS sequence"/>
</dbReference>
<protein>
    <submittedName>
        <fullName evidence="2">SMI1/KNR4 family protein</fullName>
    </submittedName>
</protein>
<dbReference type="SMART" id="SM00860">
    <property type="entry name" value="SMI1_KNR4"/>
    <property type="match status" value="1"/>
</dbReference>
<sequence length="281" mass="33076">MEKVKAFSLVIERVNIMEIWDVESRQYRLDDLLEEDIQLAEAYFGVKLPDDYIKLLKIQNGGTLIYNALPIAFKRWDGDDYVEIDNLRGIKRDKGIMETGYFKQEWGISKRNIILISGNGHSWFALDYNHGEEPKIIYIETDTERITQIYDTFQEFINHLYVHEHDEDEGLRTTPLPTIEDARKLINSTEEDDIIEGFDVFNSFIYDKIIHEEYFGYVLNFIKSGNEHLKDYAAEAVWRVVTAQYPIDKSLIQKVIVELKNDKDPTIQYFLEEIEEIINSI</sequence>